<dbReference type="AlphaFoldDB" id="A0A8J3SWG5"/>
<dbReference type="Proteomes" id="UP000634476">
    <property type="component" value="Unassembled WGS sequence"/>
</dbReference>
<proteinExistence type="predicted"/>
<reference evidence="1" key="1">
    <citation type="submission" date="2021-01" db="EMBL/GenBank/DDBJ databases">
        <title>Whole genome shotgun sequence of Planobispora takensis NBRC 109077.</title>
        <authorList>
            <person name="Komaki H."/>
            <person name="Tamura T."/>
        </authorList>
    </citation>
    <scope>NUCLEOTIDE SEQUENCE</scope>
    <source>
        <strain evidence="1">NBRC 109077</strain>
    </source>
</reference>
<dbReference type="PANTHER" id="PTHR38479">
    <property type="entry name" value="LMO0824 PROTEIN"/>
    <property type="match status" value="1"/>
</dbReference>
<accession>A0A8J3SWG5</accession>
<dbReference type="InterPro" id="IPR009351">
    <property type="entry name" value="AlkZ-like"/>
</dbReference>
<dbReference type="Pfam" id="PF06224">
    <property type="entry name" value="AlkZ-like"/>
    <property type="match status" value="1"/>
</dbReference>
<comment type="caution">
    <text evidence="1">The sequence shown here is derived from an EMBL/GenBank/DDBJ whole genome shotgun (WGS) entry which is preliminary data.</text>
</comment>
<evidence type="ECO:0000313" key="1">
    <source>
        <dbReference type="EMBL" id="GIH99594.1"/>
    </source>
</evidence>
<gene>
    <name evidence="1" type="ORF">Pta02_16030</name>
</gene>
<organism evidence="1 2">
    <name type="scientific">Planobispora takensis</name>
    <dbReference type="NCBI Taxonomy" id="1367882"/>
    <lineage>
        <taxon>Bacteria</taxon>
        <taxon>Bacillati</taxon>
        <taxon>Actinomycetota</taxon>
        <taxon>Actinomycetes</taxon>
        <taxon>Streptosporangiales</taxon>
        <taxon>Streptosporangiaceae</taxon>
        <taxon>Planobispora</taxon>
    </lineage>
</organism>
<keyword evidence="2" id="KW-1185">Reference proteome</keyword>
<name>A0A8J3SWG5_9ACTN</name>
<sequence length="110" mass="11927">MDPRTPDLLAACRSRARGLFLLPGFDELILGYRDRHAVLPAEFAHRVFPGGGIFRPTVVSDGRVVGTWKHTGRGARRTVTATPFAPSPGGDSAFPWKIAEEIARAYAALP</sequence>
<evidence type="ECO:0008006" key="3">
    <source>
        <dbReference type="Google" id="ProtNLM"/>
    </source>
</evidence>
<dbReference type="PANTHER" id="PTHR38479:SF2">
    <property type="entry name" value="WINGED HELIX DNA-BINDING DOMAIN-CONTAINING PROTEIN"/>
    <property type="match status" value="1"/>
</dbReference>
<dbReference type="EMBL" id="BOOK01000010">
    <property type="protein sequence ID" value="GIH99594.1"/>
    <property type="molecule type" value="Genomic_DNA"/>
</dbReference>
<evidence type="ECO:0000313" key="2">
    <source>
        <dbReference type="Proteomes" id="UP000634476"/>
    </source>
</evidence>
<protein>
    <recommendedName>
        <fullName evidence="3">Winged helix DNA-binding domain-containing protein</fullName>
    </recommendedName>
</protein>